<feature type="region of interest" description="Disordered" evidence="1">
    <location>
        <begin position="71"/>
        <end position="105"/>
    </location>
</feature>
<protein>
    <submittedName>
        <fullName evidence="2">Unnamed protein product</fullName>
    </submittedName>
</protein>
<dbReference type="EMBL" id="BSXU01006456">
    <property type="protein sequence ID" value="GMG55891.1"/>
    <property type="molecule type" value="Genomic_DNA"/>
</dbReference>
<evidence type="ECO:0000313" key="2">
    <source>
        <dbReference type="EMBL" id="GMG55891.1"/>
    </source>
</evidence>
<accession>A0A9W7DJ63</accession>
<feature type="region of interest" description="Disordered" evidence="1">
    <location>
        <begin position="203"/>
        <end position="277"/>
    </location>
</feature>
<feature type="region of interest" description="Disordered" evidence="1">
    <location>
        <begin position="1"/>
        <end position="59"/>
    </location>
</feature>
<proteinExistence type="predicted"/>
<gene>
    <name evidence="2" type="ORF">Amon01_000796000</name>
</gene>
<feature type="compositionally biased region" description="Low complexity" evidence="1">
    <location>
        <begin position="36"/>
        <end position="48"/>
    </location>
</feature>
<evidence type="ECO:0000256" key="1">
    <source>
        <dbReference type="SAM" id="MobiDB-lite"/>
    </source>
</evidence>
<evidence type="ECO:0000313" key="3">
    <source>
        <dbReference type="Proteomes" id="UP001165063"/>
    </source>
</evidence>
<name>A0A9W7DJ63_AMBMO</name>
<reference evidence="2" key="1">
    <citation type="submission" date="2023-04" db="EMBL/GenBank/DDBJ databases">
        <title>Ambrosiozyma monospora NBRC 1965.</title>
        <authorList>
            <person name="Ichikawa N."/>
            <person name="Sato H."/>
            <person name="Tonouchi N."/>
        </authorList>
    </citation>
    <scope>NUCLEOTIDE SEQUENCE</scope>
    <source>
        <strain evidence="2">NBRC 1965</strain>
    </source>
</reference>
<feature type="compositionally biased region" description="Polar residues" evidence="1">
    <location>
        <begin position="1"/>
        <end position="14"/>
    </location>
</feature>
<feature type="compositionally biased region" description="Polar residues" evidence="1">
    <location>
        <begin position="49"/>
        <end position="59"/>
    </location>
</feature>
<feature type="compositionally biased region" description="Low complexity" evidence="1">
    <location>
        <begin position="261"/>
        <end position="277"/>
    </location>
</feature>
<feature type="compositionally biased region" description="Acidic residues" evidence="1">
    <location>
        <begin position="73"/>
        <end position="83"/>
    </location>
</feature>
<dbReference type="AlphaFoldDB" id="A0A9W7DJ63"/>
<keyword evidence="3" id="KW-1185">Reference proteome</keyword>
<comment type="caution">
    <text evidence="2">The sequence shown here is derived from an EMBL/GenBank/DDBJ whole genome shotgun (WGS) entry which is preliminary data.</text>
</comment>
<feature type="compositionally biased region" description="Basic and acidic residues" evidence="1">
    <location>
        <begin position="204"/>
        <end position="217"/>
    </location>
</feature>
<feature type="compositionally biased region" description="Basic residues" evidence="1">
    <location>
        <begin position="237"/>
        <end position="252"/>
    </location>
</feature>
<dbReference type="Proteomes" id="UP001165063">
    <property type="component" value="Unassembled WGS sequence"/>
</dbReference>
<dbReference type="OrthoDB" id="3995094at2759"/>
<sequence>MNQVSSLEQRNYNARKNIKHKDPNSQSKSVIVTPESDSSGSSSESNTSYTPADSLSSYTSNEDLLDFRQKEDFELDLGSDSDIDMLFGDAPDPDPSQMSGAPSLEQLLSQIEEELDEEIDDLKSEGVSSGTVHGSSLDEIAFKETLIGPSTQNPVFVERNSNKRLKTGDITSHRFKPVKIVPSPRHEQLLPASFQLALPTLDPEAQKPHHDEPETHCQKRTPPQQTRTEQQQEHQSKPQKKHQTKPQQKHQTKPQEKHQTKPQQNSQPKAQPKPKLTLQPQQLEHDKSIMHEHQLQNHASHPNTRGIQLKVPQTQQVVHKTNKSPQEENKFLKCFSFLRTNYLSICSSHNSLLAMYNNSEIERVKLKVENEEMKGLLDAALHELNVLRNNERKRKYPS</sequence>
<organism evidence="2 3">
    <name type="scientific">Ambrosiozyma monospora</name>
    <name type="common">Yeast</name>
    <name type="synonym">Endomycopsis monosporus</name>
    <dbReference type="NCBI Taxonomy" id="43982"/>
    <lineage>
        <taxon>Eukaryota</taxon>
        <taxon>Fungi</taxon>
        <taxon>Dikarya</taxon>
        <taxon>Ascomycota</taxon>
        <taxon>Saccharomycotina</taxon>
        <taxon>Pichiomycetes</taxon>
        <taxon>Pichiales</taxon>
        <taxon>Pichiaceae</taxon>
        <taxon>Ambrosiozyma</taxon>
    </lineage>
</organism>
<feature type="compositionally biased region" description="Low complexity" evidence="1">
    <location>
        <begin position="220"/>
        <end position="229"/>
    </location>
</feature>